<proteinExistence type="predicted"/>
<protein>
    <submittedName>
        <fullName evidence="1">Uncharacterized protein</fullName>
    </submittedName>
</protein>
<sequence length="45" mass="5082">MARWSMQQSAVGVGTSVAIANLHCLTSYWVDKFNSDANIYNRYVL</sequence>
<name>A0A0A9GMT7_ARUDO</name>
<evidence type="ECO:0000313" key="1">
    <source>
        <dbReference type="EMBL" id="JAE23866.1"/>
    </source>
</evidence>
<reference evidence="1" key="2">
    <citation type="journal article" date="2015" name="Data Brief">
        <title>Shoot transcriptome of the giant reed, Arundo donax.</title>
        <authorList>
            <person name="Barrero R.A."/>
            <person name="Guerrero F.D."/>
            <person name="Moolhuijzen P."/>
            <person name="Goolsby J.A."/>
            <person name="Tidwell J."/>
            <person name="Bellgard S.E."/>
            <person name="Bellgard M.I."/>
        </authorList>
    </citation>
    <scope>NUCLEOTIDE SEQUENCE</scope>
    <source>
        <tissue evidence="1">Shoot tissue taken approximately 20 cm above the soil surface</tissue>
    </source>
</reference>
<reference evidence="1" key="1">
    <citation type="submission" date="2014-09" db="EMBL/GenBank/DDBJ databases">
        <authorList>
            <person name="Magalhaes I.L.F."/>
            <person name="Oliveira U."/>
            <person name="Santos F.R."/>
            <person name="Vidigal T.H.D.A."/>
            <person name="Brescovit A.D."/>
            <person name="Santos A.J."/>
        </authorList>
    </citation>
    <scope>NUCLEOTIDE SEQUENCE</scope>
    <source>
        <tissue evidence="1">Shoot tissue taken approximately 20 cm above the soil surface</tissue>
    </source>
</reference>
<dbReference type="AlphaFoldDB" id="A0A0A9GMT7"/>
<accession>A0A0A9GMT7</accession>
<dbReference type="EMBL" id="GBRH01174030">
    <property type="protein sequence ID" value="JAE23866.1"/>
    <property type="molecule type" value="Transcribed_RNA"/>
</dbReference>
<organism evidence="1">
    <name type="scientific">Arundo donax</name>
    <name type="common">Giant reed</name>
    <name type="synonym">Donax arundinaceus</name>
    <dbReference type="NCBI Taxonomy" id="35708"/>
    <lineage>
        <taxon>Eukaryota</taxon>
        <taxon>Viridiplantae</taxon>
        <taxon>Streptophyta</taxon>
        <taxon>Embryophyta</taxon>
        <taxon>Tracheophyta</taxon>
        <taxon>Spermatophyta</taxon>
        <taxon>Magnoliopsida</taxon>
        <taxon>Liliopsida</taxon>
        <taxon>Poales</taxon>
        <taxon>Poaceae</taxon>
        <taxon>PACMAD clade</taxon>
        <taxon>Arundinoideae</taxon>
        <taxon>Arundineae</taxon>
        <taxon>Arundo</taxon>
    </lineage>
</organism>